<feature type="compositionally biased region" description="Polar residues" evidence="1">
    <location>
        <begin position="210"/>
        <end position="219"/>
    </location>
</feature>
<feature type="region of interest" description="Disordered" evidence="1">
    <location>
        <begin position="1278"/>
        <end position="1313"/>
    </location>
</feature>
<feature type="region of interest" description="Disordered" evidence="1">
    <location>
        <begin position="207"/>
        <end position="253"/>
    </location>
</feature>
<comment type="caution">
    <text evidence="2">The sequence shown here is derived from an EMBL/GenBank/DDBJ whole genome shotgun (WGS) entry which is preliminary data.</text>
</comment>
<feature type="compositionally biased region" description="Basic and acidic residues" evidence="1">
    <location>
        <begin position="281"/>
        <end position="302"/>
    </location>
</feature>
<sequence length="1473" mass="161142">MSGSTLTVTTPAAVDGNTPLPIIPLPLELSPLELSLPLPHSFSSPQLLSSPAIVPLPPKSTAQPPPPRPDATFRPRANTDKELPGLPLDFEIPSFDFSPEFVRSFSFTSKLEQLTLGSRKPTTTTTERKPPFVEIGSKPAKVIEPTIKPITNPETAVRHKITPAPAPATAAPAPAPKLAPITVDSAVTRAEKQHARTRSKSMIDRPLSWLPTSKSSPNVPSLAVQDLHTKRATKNNVTGVEGDGDFDDGRPLERSRTVESFADFAKRSWIAKSRSPSPPDVPERVRARAASRDSSTEREVAPKTRLSLRGRARSDGEGLRTPDNSSSGGNSTSRVFSRASSYLTRIKQKPQNMFSRTSSPLSLSASSSVKSNKSNESDSPNPPATLPVVTATSPKKTTIPASTIPKTSPVINNIYGDLAAATAAPSRTSSHRTSALESDLDTETTTSSGSENTSRSTADTTITMPNPTSRDPLWGTFRTLDFEFGNLAAKPTTSARMCAVRCVLIPFLRSTAFHPSNSSRTILNSEDLDRRATILNKWWNGLLSMLDAGHSRLLSGGLGLAPGIAALSPQFPVLQPVAGVDRPTLLEAITMVMMRPEWRACTSQFQPLSERSPEERVRARSGTQSTIGSDPESLLSESAEHNVRTMFVNNLTTQMALVVEKMTLRHAPLSLVNWCGKACAYAFFFVPGIADVLVRLWGLNADIIRRVADEFGLPRRSNGESEDIVALYPSHLHRLGWSSVKTMADKLRKPAKLPLMPAKIPWHGSWVSRWRGGETDLFFIFCKYFHILAEQFVPEGLPLFERGRSPAFVLVHAQVLSILDSTIHRQASIDAMLGPPLSDSFHGADATLTGLPVPSNVLKGMDENRLIVLLKDVLSENSIGVNQEIKHTFAEAFAAISKAAAKRTPRFEHAACFMLCDFLEEFLVVLSTFQDHVNGTTTPGSEMEAPRFLEFGSTTRIVEYIDWSFWLEVGKMIADSNNTMSEIRVLSFIYSVWDAITADTSRKEALCLDWLLTEETFAKFFNHWCPMVRAYYMRLLCWRVCRDSGSASEVNNKVFLTMSQRLRTMWAHYLWLKQDAELKGRMHPSTAPCHPTPGKRFLIIRTEVQPPQSSMKLGFDSFPAVYDPNDAANIATLSALYGVGHGQEGGVKDDGNTSSFKRRLSMLGKVLPFSSSQNEDPKRTWVEELEQARRETSAARTGSQPGPPPPPKKRPSHSATLSSDSFSSTGSSPVFEAATYVFRFALTWQTGPGGGPMPLGPTRDRILTRPRLPAPAQARVSARSVGQSNIGNHDSAGFVFRSDSPPPIAPGLPPETRRVSGLLQTGLISEARNARPLSAVDHDSKPRSDKRRLSLSINVRPLRTVDNAESDDDRSTMSPSSVRLPSFDGYESDRCRSFDGIRGEMPRPAAPAIRAEQPTGVFTSTAVYTGRALAEWAIVVNECNSFVDRRRDEGVLGLSDVEIPILGVDGLGMKQRG</sequence>
<feature type="compositionally biased region" description="Pro residues" evidence="1">
    <location>
        <begin position="1300"/>
        <end position="1309"/>
    </location>
</feature>
<reference evidence="2" key="2">
    <citation type="submission" date="2023-05" db="EMBL/GenBank/DDBJ databases">
        <authorList>
            <consortium name="Lawrence Berkeley National Laboratory"/>
            <person name="Steindorff A."/>
            <person name="Hensen N."/>
            <person name="Bonometti L."/>
            <person name="Westerberg I."/>
            <person name="Brannstrom I.O."/>
            <person name="Guillou S."/>
            <person name="Cros-Aarteil S."/>
            <person name="Calhoun S."/>
            <person name="Haridas S."/>
            <person name="Kuo A."/>
            <person name="Mondo S."/>
            <person name="Pangilinan J."/>
            <person name="Riley R."/>
            <person name="Labutti K."/>
            <person name="Andreopoulos B."/>
            <person name="Lipzen A."/>
            <person name="Chen C."/>
            <person name="Yanf M."/>
            <person name="Daum C."/>
            <person name="Ng V."/>
            <person name="Clum A."/>
            <person name="Ohm R."/>
            <person name="Martin F."/>
            <person name="Silar P."/>
            <person name="Natvig D."/>
            <person name="Lalanne C."/>
            <person name="Gautier V."/>
            <person name="Ament-Velasquez S.L."/>
            <person name="Kruys A."/>
            <person name="Hutchinson M.I."/>
            <person name="Powell A.J."/>
            <person name="Barry K."/>
            <person name="Miller A.N."/>
            <person name="Grigoriev I.V."/>
            <person name="Debuchy R."/>
            <person name="Gladieux P."/>
            <person name="Thoren M.H."/>
            <person name="Johannesson H."/>
        </authorList>
    </citation>
    <scope>NUCLEOTIDE SEQUENCE</scope>
    <source>
        <strain evidence="2">PSN309</strain>
    </source>
</reference>
<dbReference type="PANTHER" id="PTHR37988">
    <property type="entry name" value="UPF0592 MEMBRANE PROTEIN C7D4.03C"/>
    <property type="match status" value="1"/>
</dbReference>
<feature type="region of interest" description="Disordered" evidence="1">
    <location>
        <begin position="1186"/>
        <end position="1227"/>
    </location>
</feature>
<name>A0AAN6WXZ6_9PEZI</name>
<feature type="compositionally biased region" description="Polar residues" evidence="1">
    <location>
        <begin position="458"/>
        <end position="469"/>
    </location>
</feature>
<feature type="compositionally biased region" description="Low complexity" evidence="1">
    <location>
        <begin position="355"/>
        <end position="379"/>
    </location>
</feature>
<feature type="region of interest" description="Disordered" evidence="1">
    <location>
        <begin position="610"/>
        <end position="634"/>
    </location>
</feature>
<protein>
    <submittedName>
        <fullName evidence="2">Uncharacterized protein</fullName>
    </submittedName>
</protein>
<feature type="compositionally biased region" description="Low complexity" evidence="1">
    <location>
        <begin position="1213"/>
        <end position="1227"/>
    </location>
</feature>
<feature type="region of interest" description="Disordered" evidence="1">
    <location>
        <begin position="423"/>
        <end position="470"/>
    </location>
</feature>
<feature type="region of interest" description="Disordered" evidence="1">
    <location>
        <begin position="49"/>
        <end position="85"/>
    </location>
</feature>
<dbReference type="Pfam" id="PF08578">
    <property type="entry name" value="DUF1765"/>
    <property type="match status" value="1"/>
</dbReference>
<dbReference type="PANTHER" id="PTHR37988:SF1">
    <property type="entry name" value="UPF0592 MEMBRANE PROTEIN C7D4.03C"/>
    <property type="match status" value="1"/>
</dbReference>
<gene>
    <name evidence="2" type="ORF">QBC35DRAFT_193587</name>
</gene>
<organism evidence="2 3">
    <name type="scientific">Podospora australis</name>
    <dbReference type="NCBI Taxonomy" id="1536484"/>
    <lineage>
        <taxon>Eukaryota</taxon>
        <taxon>Fungi</taxon>
        <taxon>Dikarya</taxon>
        <taxon>Ascomycota</taxon>
        <taxon>Pezizomycotina</taxon>
        <taxon>Sordariomycetes</taxon>
        <taxon>Sordariomycetidae</taxon>
        <taxon>Sordariales</taxon>
        <taxon>Podosporaceae</taxon>
        <taxon>Podospora</taxon>
    </lineage>
</organism>
<dbReference type="Proteomes" id="UP001302126">
    <property type="component" value="Unassembled WGS sequence"/>
</dbReference>
<evidence type="ECO:0000313" key="3">
    <source>
        <dbReference type="Proteomes" id="UP001302126"/>
    </source>
</evidence>
<feature type="compositionally biased region" description="Polar residues" evidence="1">
    <location>
        <begin position="390"/>
        <end position="408"/>
    </location>
</feature>
<dbReference type="InterPro" id="IPR013887">
    <property type="entry name" value="UPF0592"/>
</dbReference>
<dbReference type="EMBL" id="MU864387">
    <property type="protein sequence ID" value="KAK4188552.1"/>
    <property type="molecule type" value="Genomic_DNA"/>
</dbReference>
<reference evidence="2" key="1">
    <citation type="journal article" date="2023" name="Mol. Phylogenet. Evol.">
        <title>Genome-scale phylogeny and comparative genomics of the fungal order Sordariales.</title>
        <authorList>
            <person name="Hensen N."/>
            <person name="Bonometti L."/>
            <person name="Westerberg I."/>
            <person name="Brannstrom I.O."/>
            <person name="Guillou S."/>
            <person name="Cros-Aarteil S."/>
            <person name="Calhoun S."/>
            <person name="Haridas S."/>
            <person name="Kuo A."/>
            <person name="Mondo S."/>
            <person name="Pangilinan J."/>
            <person name="Riley R."/>
            <person name="LaButti K."/>
            <person name="Andreopoulos B."/>
            <person name="Lipzen A."/>
            <person name="Chen C."/>
            <person name="Yan M."/>
            <person name="Daum C."/>
            <person name="Ng V."/>
            <person name="Clum A."/>
            <person name="Steindorff A."/>
            <person name="Ohm R.A."/>
            <person name="Martin F."/>
            <person name="Silar P."/>
            <person name="Natvig D.O."/>
            <person name="Lalanne C."/>
            <person name="Gautier V."/>
            <person name="Ament-Velasquez S.L."/>
            <person name="Kruys A."/>
            <person name="Hutchinson M.I."/>
            <person name="Powell A.J."/>
            <person name="Barry K."/>
            <person name="Miller A.N."/>
            <person name="Grigoriev I.V."/>
            <person name="Debuchy R."/>
            <person name="Gladieux P."/>
            <person name="Hiltunen Thoren M."/>
            <person name="Johannesson H."/>
        </authorList>
    </citation>
    <scope>NUCLEOTIDE SEQUENCE</scope>
    <source>
        <strain evidence="2">PSN309</strain>
    </source>
</reference>
<keyword evidence="3" id="KW-1185">Reference proteome</keyword>
<feature type="compositionally biased region" description="Polar residues" evidence="1">
    <location>
        <begin position="322"/>
        <end position="354"/>
    </location>
</feature>
<evidence type="ECO:0000313" key="2">
    <source>
        <dbReference type="EMBL" id="KAK4188552.1"/>
    </source>
</evidence>
<feature type="region of interest" description="Disordered" evidence="1">
    <location>
        <begin position="272"/>
        <end position="408"/>
    </location>
</feature>
<feature type="region of interest" description="Disordered" evidence="1">
    <location>
        <begin position="1329"/>
        <end position="1382"/>
    </location>
</feature>
<accession>A0AAN6WXZ6</accession>
<feature type="compositionally biased region" description="Pro residues" evidence="1">
    <location>
        <begin position="54"/>
        <end position="69"/>
    </location>
</feature>
<proteinExistence type="predicted"/>
<feature type="compositionally biased region" description="Basic and acidic residues" evidence="1">
    <location>
        <begin position="71"/>
        <end position="83"/>
    </location>
</feature>
<evidence type="ECO:0000256" key="1">
    <source>
        <dbReference type="SAM" id="MobiDB-lite"/>
    </source>
</evidence>
<feature type="compositionally biased region" description="Low complexity" evidence="1">
    <location>
        <begin position="423"/>
        <end position="457"/>
    </location>
</feature>